<keyword evidence="1" id="KW-0472">Membrane</keyword>
<sequence>MAWLLHDYCMFSWCSLSSIVTHTYICIYTYEHLYPGQHHMSYINHPSHLFYYTLSLDMTVLLGASWFFPCSCFLAMIGPEYDQCKDVRAILIIHSQPTESVATDIQGLNG</sequence>
<organism evidence="2 3">
    <name type="scientific">Aduncisulcus paluster</name>
    <dbReference type="NCBI Taxonomy" id="2918883"/>
    <lineage>
        <taxon>Eukaryota</taxon>
        <taxon>Metamonada</taxon>
        <taxon>Carpediemonas-like organisms</taxon>
        <taxon>Aduncisulcus</taxon>
    </lineage>
</organism>
<dbReference type="EMBL" id="BQXS01011475">
    <property type="protein sequence ID" value="GKT13119.1"/>
    <property type="molecule type" value="Genomic_DNA"/>
</dbReference>
<comment type="caution">
    <text evidence="2">The sequence shown here is derived from an EMBL/GenBank/DDBJ whole genome shotgun (WGS) entry which is preliminary data.</text>
</comment>
<gene>
    <name evidence="2" type="ORF">ADUPG1_010194</name>
</gene>
<evidence type="ECO:0000256" key="1">
    <source>
        <dbReference type="SAM" id="Phobius"/>
    </source>
</evidence>
<dbReference type="Proteomes" id="UP001057375">
    <property type="component" value="Unassembled WGS sequence"/>
</dbReference>
<evidence type="ECO:0000313" key="2">
    <source>
        <dbReference type="EMBL" id="GKT13119.1"/>
    </source>
</evidence>
<protein>
    <submittedName>
        <fullName evidence="2">Uncharacterized protein</fullName>
    </submittedName>
</protein>
<evidence type="ECO:0000313" key="3">
    <source>
        <dbReference type="Proteomes" id="UP001057375"/>
    </source>
</evidence>
<proteinExistence type="predicted"/>
<reference evidence="2" key="1">
    <citation type="submission" date="2022-03" db="EMBL/GenBank/DDBJ databases">
        <title>Draft genome sequence of Aduncisulcus paluster, a free-living microaerophilic Fornicata.</title>
        <authorList>
            <person name="Yuyama I."/>
            <person name="Kume K."/>
            <person name="Tamura T."/>
            <person name="Inagaki Y."/>
            <person name="Hashimoto T."/>
        </authorList>
    </citation>
    <scope>NUCLEOTIDE SEQUENCE</scope>
    <source>
        <strain evidence="2">NY0171</strain>
    </source>
</reference>
<name>A0ABQ5JU59_9EUKA</name>
<keyword evidence="3" id="KW-1185">Reference proteome</keyword>
<feature type="transmembrane region" description="Helical" evidence="1">
    <location>
        <begin position="50"/>
        <end position="78"/>
    </location>
</feature>
<keyword evidence="1" id="KW-0812">Transmembrane</keyword>
<keyword evidence="1" id="KW-1133">Transmembrane helix</keyword>
<feature type="transmembrane region" description="Helical" evidence="1">
    <location>
        <begin position="12"/>
        <end position="30"/>
    </location>
</feature>
<accession>A0ABQ5JU59</accession>